<sequence length="392" mass="41291">MTATFIHAIGAISALGCGKQATMANLQQGQSPGLTVYDKALYSGRSTYVGKVIDPLVNLPQALEDASNRNNLIAATAYEQIKPVVEQYKQTIAANRIGVIIGTSTTAIVEGEKSIKHMHQHGQLPDDFRFEHQDIADPALFIARLAQVSGITYSLSTACSSSNRAFISAQSLLDADLCDVVICGGVDSLCDLTVNGFDSLEQVAASPSRPFDQHRSGINIGEAAALFVLSRAPSAIKLTGWGESGEGHHISAPIPCGTGAKQAMEQALSRANIVPTDIGYINAHGTATQLNDAMESIAIAELFGSQVPVSSTKALTGHCLGAAGAIEAAICCWALQQQQLPPQWPQDFTAADNVSALNFSANKGQLLTPRVLSNSFAFGGNNASLVFELHEQ</sequence>
<comment type="similarity">
    <text evidence="2 4">Belongs to the thiolase-like superfamily. Beta-ketoacyl-ACP synthases family.</text>
</comment>
<reference evidence="6 7" key="1">
    <citation type="submission" date="2020-02" db="EMBL/GenBank/DDBJ databases">
        <title>Shewanella WXL01 sp. nov., a marine bacterium isolated from green algae in Luhuitou Fringing Reef (Northern South China Sea).</title>
        <authorList>
            <person name="Wang X."/>
        </authorList>
    </citation>
    <scope>NUCLEOTIDE SEQUENCE [LARGE SCALE GENOMIC DNA]</scope>
    <source>
        <strain evidence="6 7">MCCC 1A01895</strain>
    </source>
</reference>
<accession>A0ABS5I3R0</accession>
<evidence type="ECO:0000256" key="1">
    <source>
        <dbReference type="ARBA" id="ARBA00005194"/>
    </source>
</evidence>
<evidence type="ECO:0000313" key="6">
    <source>
        <dbReference type="EMBL" id="MBR9728324.1"/>
    </source>
</evidence>
<dbReference type="PANTHER" id="PTHR11712">
    <property type="entry name" value="POLYKETIDE SYNTHASE-RELATED"/>
    <property type="match status" value="1"/>
</dbReference>
<protein>
    <submittedName>
        <fullName evidence="6">Beta-ketoacyl-ACP synthase</fullName>
    </submittedName>
</protein>
<evidence type="ECO:0000256" key="3">
    <source>
        <dbReference type="ARBA" id="ARBA00022679"/>
    </source>
</evidence>
<evidence type="ECO:0000313" key="7">
    <source>
        <dbReference type="Proteomes" id="UP000811844"/>
    </source>
</evidence>
<comment type="pathway">
    <text evidence="1">Lipid metabolism; fatty acid biosynthesis.</text>
</comment>
<dbReference type="Proteomes" id="UP000811844">
    <property type="component" value="Unassembled WGS sequence"/>
</dbReference>
<dbReference type="InterPro" id="IPR014030">
    <property type="entry name" value="Ketoacyl_synth_N"/>
</dbReference>
<evidence type="ECO:0000256" key="4">
    <source>
        <dbReference type="RuleBase" id="RU003694"/>
    </source>
</evidence>
<dbReference type="Pfam" id="PF02801">
    <property type="entry name" value="Ketoacyl-synt_C"/>
    <property type="match status" value="1"/>
</dbReference>
<dbReference type="SMART" id="SM00825">
    <property type="entry name" value="PKS_KS"/>
    <property type="match status" value="1"/>
</dbReference>
<dbReference type="EMBL" id="JAAIKR010000008">
    <property type="protein sequence ID" value="MBR9728324.1"/>
    <property type="molecule type" value="Genomic_DNA"/>
</dbReference>
<dbReference type="SUPFAM" id="SSF53901">
    <property type="entry name" value="Thiolase-like"/>
    <property type="match status" value="2"/>
</dbReference>
<dbReference type="InterPro" id="IPR014031">
    <property type="entry name" value="Ketoacyl_synth_C"/>
</dbReference>
<dbReference type="PROSITE" id="PS52004">
    <property type="entry name" value="KS3_2"/>
    <property type="match status" value="1"/>
</dbReference>
<organism evidence="6 7">
    <name type="scientific">Shewanella intestini</name>
    <dbReference type="NCBI Taxonomy" id="2017544"/>
    <lineage>
        <taxon>Bacteria</taxon>
        <taxon>Pseudomonadati</taxon>
        <taxon>Pseudomonadota</taxon>
        <taxon>Gammaproteobacteria</taxon>
        <taxon>Alteromonadales</taxon>
        <taxon>Shewanellaceae</taxon>
        <taxon>Shewanella</taxon>
    </lineage>
</organism>
<dbReference type="NCBIfam" id="NF006618">
    <property type="entry name" value="PRK09185.1"/>
    <property type="match status" value="1"/>
</dbReference>
<dbReference type="Gene3D" id="3.40.47.10">
    <property type="match status" value="1"/>
</dbReference>
<dbReference type="InterPro" id="IPR018201">
    <property type="entry name" value="Ketoacyl_synth_AS"/>
</dbReference>
<gene>
    <name evidence="6" type="ORF">G3R48_10105</name>
</gene>
<name>A0ABS5I3R0_9GAMM</name>
<dbReference type="InterPro" id="IPR000794">
    <property type="entry name" value="Beta-ketoacyl_synthase"/>
</dbReference>
<dbReference type="CDD" id="cd00834">
    <property type="entry name" value="KAS_I_II"/>
    <property type="match status" value="1"/>
</dbReference>
<dbReference type="Pfam" id="PF00109">
    <property type="entry name" value="ketoacyl-synt"/>
    <property type="match status" value="1"/>
</dbReference>
<proteinExistence type="inferred from homology"/>
<dbReference type="InterPro" id="IPR016039">
    <property type="entry name" value="Thiolase-like"/>
</dbReference>
<evidence type="ECO:0000256" key="2">
    <source>
        <dbReference type="ARBA" id="ARBA00008467"/>
    </source>
</evidence>
<feature type="domain" description="Ketosynthase family 3 (KS3)" evidence="5">
    <location>
        <begin position="1"/>
        <end position="389"/>
    </location>
</feature>
<dbReference type="PROSITE" id="PS00606">
    <property type="entry name" value="KS3_1"/>
    <property type="match status" value="1"/>
</dbReference>
<evidence type="ECO:0000259" key="5">
    <source>
        <dbReference type="PROSITE" id="PS52004"/>
    </source>
</evidence>
<keyword evidence="7" id="KW-1185">Reference proteome</keyword>
<keyword evidence="3 4" id="KW-0808">Transferase</keyword>
<dbReference type="InterPro" id="IPR020841">
    <property type="entry name" value="PKS_Beta-ketoAc_synthase_dom"/>
</dbReference>
<dbReference type="PANTHER" id="PTHR11712:SF320">
    <property type="entry name" value="BETA-KETOACYL SYNTHASE"/>
    <property type="match status" value="1"/>
</dbReference>
<comment type="caution">
    <text evidence="6">The sequence shown here is derived from an EMBL/GenBank/DDBJ whole genome shotgun (WGS) entry which is preliminary data.</text>
</comment>